<sequence length="135" mass="15376">MTAEKPAAPLHVVYLDFDGPMHPDSVYRTRNGIELLHYLGHSQFEHVPLLEDALAPYPDVRIVLSRSWQLLEGGYEYAASRLSANLQARCIGGTFDRRQTRKAWFESVSRPDQVLLDVKRRQPAGWIAVDDCPDE</sequence>
<proteinExistence type="predicted"/>
<dbReference type="EMBL" id="CP017758">
    <property type="protein sequence ID" value="AQV96629.1"/>
    <property type="molecule type" value="Genomic_DNA"/>
</dbReference>
<reference evidence="2" key="1">
    <citation type="submission" date="2017-02" db="EMBL/GenBank/DDBJ databases">
        <title>Complete genome sequence of Cupriavidus necator strain NH9, a 3-chlorobenzoate degrader.</title>
        <authorList>
            <person name="Moriuchi R."/>
            <person name="Dohra H."/>
            <person name="Ogawa N."/>
        </authorList>
    </citation>
    <scope>NUCLEOTIDE SEQUENCE [LARGE SCALE GENOMIC DNA]</scope>
    <source>
        <strain evidence="2">NH9</strain>
    </source>
</reference>
<dbReference type="Pfam" id="PF18143">
    <property type="entry name" value="HAD_SAK_2"/>
    <property type="match status" value="1"/>
</dbReference>
<dbReference type="Proteomes" id="UP000189627">
    <property type="component" value="Chromosome 2"/>
</dbReference>
<accession>A0A1U9UVP5</accession>
<gene>
    <name evidence="1" type="ORF">BJN34_22450</name>
</gene>
<dbReference type="AlphaFoldDB" id="A0A1U9UVP5"/>
<evidence type="ECO:0000313" key="2">
    <source>
        <dbReference type="Proteomes" id="UP000189627"/>
    </source>
</evidence>
<organism evidence="1 2">
    <name type="scientific">Cupriavidus necator</name>
    <name type="common">Alcaligenes eutrophus</name>
    <name type="synonym">Ralstonia eutropha</name>
    <dbReference type="NCBI Taxonomy" id="106590"/>
    <lineage>
        <taxon>Bacteria</taxon>
        <taxon>Pseudomonadati</taxon>
        <taxon>Pseudomonadota</taxon>
        <taxon>Betaproteobacteria</taxon>
        <taxon>Burkholderiales</taxon>
        <taxon>Burkholderiaceae</taxon>
        <taxon>Cupriavidus</taxon>
    </lineage>
</organism>
<protein>
    <submittedName>
        <fullName evidence="1">Uncharacterized protein</fullName>
    </submittedName>
</protein>
<name>A0A1U9UVP5_CUPNE</name>
<dbReference type="KEGG" id="cuh:BJN34_22450"/>
<evidence type="ECO:0000313" key="1">
    <source>
        <dbReference type="EMBL" id="AQV96629.1"/>
    </source>
</evidence>
<dbReference type="OrthoDB" id="8773450at2"/>
<dbReference type="RefSeq" id="WP_078199083.1">
    <property type="nucleotide sequence ID" value="NZ_CP017758.1"/>
</dbReference>